<proteinExistence type="predicted"/>
<accession>A0A8S5M405</accession>
<name>A0A8S5M405_9CAUD</name>
<protein>
    <submittedName>
        <fullName evidence="1">Uncharacterized protein</fullName>
    </submittedName>
</protein>
<reference evidence="1" key="1">
    <citation type="journal article" date="2021" name="Proc. Natl. Acad. Sci. U.S.A.">
        <title>A Catalog of Tens of Thousands of Viruses from Human Metagenomes Reveals Hidden Associations with Chronic Diseases.</title>
        <authorList>
            <person name="Tisza M.J."/>
            <person name="Buck C.B."/>
        </authorList>
    </citation>
    <scope>NUCLEOTIDE SEQUENCE</scope>
    <source>
        <strain evidence="1">CtDMf1</strain>
    </source>
</reference>
<dbReference type="EMBL" id="BK014809">
    <property type="protein sequence ID" value="DAD76803.1"/>
    <property type="molecule type" value="Genomic_DNA"/>
</dbReference>
<organism evidence="1">
    <name type="scientific">Siphoviridae sp. ctDMf1</name>
    <dbReference type="NCBI Taxonomy" id="2826197"/>
    <lineage>
        <taxon>Viruses</taxon>
        <taxon>Duplodnaviria</taxon>
        <taxon>Heunggongvirae</taxon>
        <taxon>Uroviricota</taxon>
        <taxon>Caudoviricetes</taxon>
    </lineage>
</organism>
<evidence type="ECO:0000313" key="1">
    <source>
        <dbReference type="EMBL" id="DAD76803.1"/>
    </source>
</evidence>
<sequence>MAVNADNVLGFGSDDDSLYLGAYDPALATKIQGLTTAVPTTLKDCGWLSDDGIKLTMDDSVTKIKGHQGHGVVRTFMDSSETGLEAALLESQLDIVTRFLNATAEKIQEQIGAGPQKTDVAKLTAKAQRTVTVLSGVLDVFDTASTGDARTRMRIVFPRLELGERGEVAFKVGELTAWSYKLSVLGDYVIYSNAKSLIPA</sequence>